<dbReference type="FunFam" id="3.40.50.10860:FF:000006">
    <property type="entry name" value="Shikimate dehydrogenase (NADP(+))"/>
    <property type="match status" value="1"/>
</dbReference>
<dbReference type="InterPro" id="IPR013708">
    <property type="entry name" value="Shikimate_DH-bd_N"/>
</dbReference>
<dbReference type="EMBL" id="LIBB01000038">
    <property type="protein sequence ID" value="KRO72928.1"/>
    <property type="molecule type" value="Genomic_DNA"/>
</dbReference>
<protein>
    <recommendedName>
        <fullName evidence="2 8">Shikimate dehydrogenase (NADP(+))</fullName>
        <shortName evidence="8">SDH</shortName>
        <ecNumber evidence="2 8">1.1.1.25</ecNumber>
    </recommendedName>
</protein>
<evidence type="ECO:0000256" key="6">
    <source>
        <dbReference type="ARBA" id="ARBA00023141"/>
    </source>
</evidence>
<evidence type="ECO:0000256" key="1">
    <source>
        <dbReference type="ARBA" id="ARBA00004871"/>
    </source>
</evidence>
<proteinExistence type="inferred from homology"/>
<comment type="caution">
    <text evidence="12">The sequence shown here is derived from an EMBL/GenBank/DDBJ whole genome shotgun (WGS) entry which is preliminary data.</text>
</comment>
<comment type="similarity">
    <text evidence="8">Belongs to the shikimate dehydrogenase family.</text>
</comment>
<feature type="binding site" evidence="8">
    <location>
        <begin position="139"/>
        <end position="143"/>
    </location>
    <ligand>
        <name>NADP(+)</name>
        <dbReference type="ChEBI" id="CHEBI:58349"/>
    </ligand>
</feature>
<accession>A0A0R2SIN1</accession>
<dbReference type="InterPro" id="IPR041121">
    <property type="entry name" value="SDH_C"/>
</dbReference>
<evidence type="ECO:0000256" key="4">
    <source>
        <dbReference type="ARBA" id="ARBA00022857"/>
    </source>
</evidence>
<feature type="active site" description="Proton acceptor" evidence="8">
    <location>
        <position position="77"/>
    </location>
</feature>
<feature type="binding site" evidence="8">
    <location>
        <position position="260"/>
    </location>
    <ligand>
        <name>shikimate</name>
        <dbReference type="ChEBI" id="CHEBI:36208"/>
    </ligand>
</feature>
<feature type="binding site" evidence="8">
    <location>
        <position position="253"/>
    </location>
    <ligand>
        <name>NADP(+)</name>
        <dbReference type="ChEBI" id="CHEBI:58349"/>
    </ligand>
</feature>
<evidence type="ECO:0000313" key="12">
    <source>
        <dbReference type="EMBL" id="KRO72928.1"/>
    </source>
</evidence>
<evidence type="ECO:0000259" key="11">
    <source>
        <dbReference type="Pfam" id="PF18317"/>
    </source>
</evidence>
<evidence type="ECO:0000313" key="13">
    <source>
        <dbReference type="Proteomes" id="UP000051934"/>
    </source>
</evidence>
<comment type="subunit">
    <text evidence="8">Homodimer.</text>
</comment>
<dbReference type="GO" id="GO:0019632">
    <property type="term" value="P:shikimate metabolic process"/>
    <property type="evidence" value="ECO:0007669"/>
    <property type="project" value="InterPro"/>
</dbReference>
<feature type="binding site" evidence="8">
    <location>
        <position position="98"/>
    </location>
    <ligand>
        <name>shikimate</name>
        <dbReference type="ChEBI" id="CHEBI:36208"/>
    </ligand>
</feature>
<dbReference type="GO" id="GO:0008652">
    <property type="term" value="P:amino acid biosynthetic process"/>
    <property type="evidence" value="ECO:0007669"/>
    <property type="project" value="UniProtKB-KW"/>
</dbReference>
<comment type="caution">
    <text evidence="8">Lacks conserved residue(s) required for the propagation of feature annotation.</text>
</comment>
<sequence length="286" mass="30208">MSDVEADKQSSAPTRYAVIGSPISHSKSPLIHALFAAQTQQAITYEAIEVLENDFERFVGSWFASGGGGLNVTVPHKERAFAFAEITTPRATLARAVNTLSLDSAGRLVGDNTDGAGLLNDLIDNYDTPIGGKRLLLLGAGGATRGVLAAIADLPNKPASITVANRTLSRAQGLASDFEGRLEIIAVSYDDLQQHEYDVVINGTSASLGGELPPLVPSLLAPDCCCYDMMYSAEPTLFLRWAKEHGAAKAIDGLGMLIGQAAVAFSLWRGVEPETADVILALRPKA</sequence>
<dbReference type="Proteomes" id="UP000051934">
    <property type="component" value="Unassembled WGS sequence"/>
</dbReference>
<dbReference type="InterPro" id="IPR036291">
    <property type="entry name" value="NAD(P)-bd_dom_sf"/>
</dbReference>
<dbReference type="Pfam" id="PF18317">
    <property type="entry name" value="SDH_C"/>
    <property type="match status" value="1"/>
</dbReference>
<keyword evidence="5 8" id="KW-0560">Oxidoreductase</keyword>
<comment type="pathway">
    <text evidence="1 8">Metabolic intermediate biosynthesis; chorismate biosynthesis; chorismate from D-erythrose 4-phosphate and phosphoenolpyruvate: step 4/7.</text>
</comment>
<feature type="binding site" evidence="8">
    <location>
        <position position="73"/>
    </location>
    <ligand>
        <name>shikimate</name>
        <dbReference type="ChEBI" id="CHEBI:36208"/>
    </ligand>
</feature>
<dbReference type="InterPro" id="IPR046346">
    <property type="entry name" value="Aminoacid_DH-like_N_sf"/>
</dbReference>
<keyword evidence="3 8" id="KW-0028">Amino-acid biosynthesis</keyword>
<feature type="binding site" evidence="8">
    <location>
        <position position="114"/>
    </location>
    <ligand>
        <name>shikimate</name>
        <dbReference type="ChEBI" id="CHEBI:36208"/>
    </ligand>
</feature>
<dbReference type="HAMAP" id="MF_00222">
    <property type="entry name" value="Shikimate_DH_AroE"/>
    <property type="match status" value="1"/>
</dbReference>
<feature type="binding site" evidence="8">
    <location>
        <position position="229"/>
    </location>
    <ligand>
        <name>NADP(+)</name>
        <dbReference type="ChEBI" id="CHEBI:58349"/>
    </ligand>
</feature>
<dbReference type="GO" id="GO:0009423">
    <property type="term" value="P:chorismate biosynthetic process"/>
    <property type="evidence" value="ECO:0007669"/>
    <property type="project" value="UniProtKB-UniRule"/>
</dbReference>
<comment type="catalytic activity">
    <reaction evidence="7 8">
        <text>shikimate + NADP(+) = 3-dehydroshikimate + NADPH + H(+)</text>
        <dbReference type="Rhea" id="RHEA:17737"/>
        <dbReference type="ChEBI" id="CHEBI:15378"/>
        <dbReference type="ChEBI" id="CHEBI:16630"/>
        <dbReference type="ChEBI" id="CHEBI:36208"/>
        <dbReference type="ChEBI" id="CHEBI:57783"/>
        <dbReference type="ChEBI" id="CHEBI:58349"/>
        <dbReference type="EC" id="1.1.1.25"/>
    </reaction>
</comment>
<evidence type="ECO:0000259" key="9">
    <source>
        <dbReference type="Pfam" id="PF01488"/>
    </source>
</evidence>
<comment type="function">
    <text evidence="8">Involved in the biosynthesis of the chorismate, which leads to the biosynthesis of aromatic amino acids. Catalyzes the reversible NADPH linked reduction of 3-dehydroshikimate (DHSA) to yield shikimate (SA).</text>
</comment>
<evidence type="ECO:0000256" key="2">
    <source>
        <dbReference type="ARBA" id="ARBA00012962"/>
    </source>
</evidence>
<dbReference type="Pfam" id="PF08501">
    <property type="entry name" value="Shikimate_dh_N"/>
    <property type="match status" value="1"/>
</dbReference>
<dbReference type="GO" id="GO:0004764">
    <property type="term" value="F:shikimate 3-dehydrogenase (NADP+) activity"/>
    <property type="evidence" value="ECO:0007669"/>
    <property type="project" value="UniProtKB-UniRule"/>
</dbReference>
<dbReference type="Gene3D" id="3.40.50.720">
    <property type="entry name" value="NAD(P)-binding Rossmann-like Domain"/>
    <property type="match status" value="1"/>
</dbReference>
<dbReference type="GO" id="GO:0009073">
    <property type="term" value="P:aromatic amino acid family biosynthetic process"/>
    <property type="evidence" value="ECO:0007669"/>
    <property type="project" value="UniProtKB-KW"/>
</dbReference>
<keyword evidence="6 8" id="KW-0057">Aromatic amino acid biosynthesis</keyword>
<feature type="domain" description="Shikimate dehydrogenase substrate binding N-terminal" evidence="10">
    <location>
        <begin position="18"/>
        <end position="100"/>
    </location>
</feature>
<dbReference type="NCBIfam" id="TIGR00507">
    <property type="entry name" value="aroE"/>
    <property type="match status" value="1"/>
</dbReference>
<evidence type="ECO:0000256" key="7">
    <source>
        <dbReference type="ARBA" id="ARBA00049442"/>
    </source>
</evidence>
<evidence type="ECO:0000256" key="8">
    <source>
        <dbReference type="HAMAP-Rule" id="MF_00222"/>
    </source>
</evidence>
<dbReference type="AlphaFoldDB" id="A0A0R2SIN1"/>
<evidence type="ECO:0000256" key="3">
    <source>
        <dbReference type="ARBA" id="ARBA00022605"/>
    </source>
</evidence>
<dbReference type="PANTHER" id="PTHR21089:SF1">
    <property type="entry name" value="BIFUNCTIONAL 3-DEHYDROQUINATE DEHYDRATASE_SHIKIMATE DEHYDROGENASE, CHLOROPLASTIC"/>
    <property type="match status" value="1"/>
</dbReference>
<dbReference type="Pfam" id="PF01488">
    <property type="entry name" value="Shikimate_DH"/>
    <property type="match status" value="1"/>
</dbReference>
<keyword evidence="4 8" id="KW-0521">NADP</keyword>
<evidence type="ECO:0000259" key="10">
    <source>
        <dbReference type="Pfam" id="PF08501"/>
    </source>
</evidence>
<dbReference type="UniPathway" id="UPA00053">
    <property type="reaction ID" value="UER00087"/>
</dbReference>
<feature type="domain" description="SDH C-terminal" evidence="11">
    <location>
        <begin position="253"/>
        <end position="278"/>
    </location>
</feature>
<dbReference type="InterPro" id="IPR022893">
    <property type="entry name" value="Shikimate_DH_fam"/>
</dbReference>
<dbReference type="CDD" id="cd01065">
    <property type="entry name" value="NAD_bind_Shikimate_DH"/>
    <property type="match status" value="1"/>
</dbReference>
<name>A0A0R2SIN1_9GAMM</name>
<dbReference type="SUPFAM" id="SSF53223">
    <property type="entry name" value="Aminoacid dehydrogenase-like, N-terminal domain"/>
    <property type="match status" value="1"/>
</dbReference>
<dbReference type="NCBIfam" id="NF001310">
    <property type="entry name" value="PRK00258.1-2"/>
    <property type="match status" value="1"/>
</dbReference>
<feature type="binding site" evidence="8">
    <location>
        <begin position="26"/>
        <end position="28"/>
    </location>
    <ligand>
        <name>shikimate</name>
        <dbReference type="ChEBI" id="CHEBI:36208"/>
    </ligand>
</feature>
<dbReference type="GO" id="GO:0050661">
    <property type="term" value="F:NADP binding"/>
    <property type="evidence" value="ECO:0007669"/>
    <property type="project" value="InterPro"/>
</dbReference>
<dbReference type="GO" id="GO:0005829">
    <property type="term" value="C:cytosol"/>
    <property type="evidence" value="ECO:0007669"/>
    <property type="project" value="TreeGrafter"/>
</dbReference>
<feature type="binding site" evidence="8">
    <location>
        <begin position="165"/>
        <end position="170"/>
    </location>
    <ligand>
        <name>NADP(+)</name>
        <dbReference type="ChEBI" id="CHEBI:58349"/>
    </ligand>
</feature>
<feature type="domain" description="Quinate/shikimate 5-dehydrogenase/glutamyl-tRNA reductase" evidence="9">
    <location>
        <begin position="131"/>
        <end position="207"/>
    </location>
</feature>
<dbReference type="InterPro" id="IPR011342">
    <property type="entry name" value="Shikimate_DH"/>
</dbReference>
<dbReference type="Gene3D" id="3.40.50.10860">
    <property type="entry name" value="Leucine Dehydrogenase, chain A, domain 1"/>
    <property type="match status" value="1"/>
</dbReference>
<feature type="binding site" evidence="8">
    <location>
        <position position="231"/>
    </location>
    <ligand>
        <name>shikimate</name>
        <dbReference type="ChEBI" id="CHEBI:36208"/>
    </ligand>
</feature>
<reference evidence="12 13" key="1">
    <citation type="submission" date="2015-10" db="EMBL/GenBank/DDBJ databases">
        <title>Metagenome-Assembled Genomes uncover a global brackish microbiome.</title>
        <authorList>
            <person name="Hugerth L.W."/>
            <person name="Larsson J."/>
            <person name="Alneberg J."/>
            <person name="Lindh M.V."/>
            <person name="Legrand C."/>
            <person name="Pinhassi J."/>
            <person name="Andersson A.F."/>
        </authorList>
    </citation>
    <scope>NUCLEOTIDE SEQUENCE [LARGE SCALE GENOMIC DNA]</scope>
    <source>
        <strain evidence="12">BACL4 MAG-120507-bin80</strain>
    </source>
</reference>
<dbReference type="SUPFAM" id="SSF51735">
    <property type="entry name" value="NAD(P)-binding Rossmann-fold domains"/>
    <property type="match status" value="1"/>
</dbReference>
<dbReference type="InterPro" id="IPR006151">
    <property type="entry name" value="Shikm_DH/Glu-tRNA_Rdtase"/>
</dbReference>
<evidence type="ECO:0000256" key="5">
    <source>
        <dbReference type="ARBA" id="ARBA00023002"/>
    </source>
</evidence>
<organism evidence="12 13">
    <name type="scientific">OM182 bacterium BACL3 MAG-120507-bin80</name>
    <dbReference type="NCBI Taxonomy" id="1655577"/>
    <lineage>
        <taxon>Bacteria</taxon>
        <taxon>Pseudomonadati</taxon>
        <taxon>Pseudomonadota</taxon>
        <taxon>Gammaproteobacteria</taxon>
        <taxon>OMG group</taxon>
        <taxon>OM182 clade</taxon>
    </lineage>
</organism>
<dbReference type="EC" id="1.1.1.25" evidence="2 8"/>
<dbReference type="PANTHER" id="PTHR21089">
    <property type="entry name" value="SHIKIMATE DEHYDROGENASE"/>
    <property type="match status" value="1"/>
</dbReference>
<gene>
    <name evidence="8 12" type="primary">aroE</name>
    <name evidence="12" type="ORF">ABR69_11885</name>
</gene>